<evidence type="ECO:0000259" key="14">
    <source>
        <dbReference type="PROSITE" id="PS50162"/>
    </source>
</evidence>
<keyword evidence="9 11" id="KW-0238">DNA-binding</keyword>
<reference evidence="15 16" key="1">
    <citation type="journal article" date="2015" name="Genome Announc.">
        <title>Genome Sequence of 'Candidatus Thioglobus autotrophica' Strain EF1, a Chemoautotroph from the SUP05 Clade of Marine Gammaproteobacteria.</title>
        <authorList>
            <person name="Shah V."/>
            <person name="Morris R.M."/>
        </authorList>
    </citation>
    <scope>NUCLEOTIDE SEQUENCE [LARGE SCALE GENOMIC DNA]</scope>
    <source>
        <strain evidence="15 16">EF1</strain>
    </source>
</reference>
<dbReference type="Proteomes" id="UP000058020">
    <property type="component" value="Chromosome"/>
</dbReference>
<dbReference type="PRINTS" id="PR01874">
    <property type="entry name" value="DNAREPAIRADA"/>
</dbReference>
<dbReference type="GO" id="GO:0000725">
    <property type="term" value="P:recombinational repair"/>
    <property type="evidence" value="ECO:0007669"/>
    <property type="project" value="UniProtKB-UniRule"/>
</dbReference>
<dbReference type="Pfam" id="PF18073">
    <property type="entry name" value="Zn_ribbon_LapB"/>
    <property type="match status" value="1"/>
</dbReference>
<dbReference type="Gene3D" id="3.40.50.300">
    <property type="entry name" value="P-loop containing nucleotide triphosphate hydrolases"/>
    <property type="match status" value="1"/>
</dbReference>
<dbReference type="InterPro" id="IPR004504">
    <property type="entry name" value="DNA_repair_RadA"/>
</dbReference>
<keyword evidence="1 11" id="KW-0479">Metal-binding</keyword>
<dbReference type="GO" id="GO:0005524">
    <property type="term" value="F:ATP binding"/>
    <property type="evidence" value="ECO:0007669"/>
    <property type="project" value="UniProtKB-UniRule"/>
</dbReference>
<keyword evidence="10 11" id="KW-0234">DNA repair</keyword>
<dbReference type="SUPFAM" id="SSF52540">
    <property type="entry name" value="P-loop containing nucleoside triphosphate hydrolases"/>
    <property type="match status" value="1"/>
</dbReference>
<name>A0A0M3TUC2_9GAMM</name>
<evidence type="ECO:0000256" key="5">
    <source>
        <dbReference type="ARBA" id="ARBA00022801"/>
    </source>
</evidence>
<feature type="short sequence motif" description="RadA KNRFG motif" evidence="11">
    <location>
        <begin position="251"/>
        <end position="255"/>
    </location>
</feature>
<dbReference type="Pfam" id="PF13481">
    <property type="entry name" value="AAA_25"/>
    <property type="match status" value="1"/>
</dbReference>
<comment type="domain">
    <text evidence="11">The middle region has homology to RecA with ATPase motifs including the RadA KNRFG motif, while the C-terminus is homologous to Lon protease.</text>
</comment>
<dbReference type="InterPro" id="IPR020568">
    <property type="entry name" value="Ribosomal_Su5_D2-typ_SF"/>
</dbReference>
<evidence type="ECO:0000313" key="16">
    <source>
        <dbReference type="Proteomes" id="UP000058020"/>
    </source>
</evidence>
<dbReference type="NCBIfam" id="TIGR00416">
    <property type="entry name" value="sms"/>
    <property type="match status" value="1"/>
</dbReference>
<dbReference type="PANTHER" id="PTHR32472:SF10">
    <property type="entry name" value="DNA REPAIR PROTEIN RADA-LIKE PROTEIN"/>
    <property type="match status" value="1"/>
</dbReference>
<evidence type="ECO:0000256" key="3">
    <source>
        <dbReference type="ARBA" id="ARBA00022763"/>
    </source>
</evidence>
<comment type="function">
    <text evidence="13">DNA-dependent ATPase involved in processing of recombination intermediates, plays a role in repairing DNA breaks. Stimulates the branch migration of RecA-mediated strand transfer reactions, allowing the 3' invading strand to extend heteroduplex DNA faster. Binds ssDNA in the presence of ADP but not other nucleotides, has ATPase activity that is stimulated by ssDNA and various branched DNA structures, but inhibited by SSB. Does not have RecA's homology-searching function.</text>
</comment>
<keyword evidence="5" id="KW-0378">Hydrolase</keyword>
<feature type="region of interest" description="Lon-protease-like" evidence="11">
    <location>
        <begin position="349"/>
        <end position="453"/>
    </location>
</feature>
<dbReference type="GO" id="GO:0016787">
    <property type="term" value="F:hydrolase activity"/>
    <property type="evidence" value="ECO:0007669"/>
    <property type="project" value="UniProtKB-KW"/>
</dbReference>
<keyword evidence="7 11" id="KW-0067">ATP-binding</keyword>
<dbReference type="OrthoDB" id="9803906at2"/>
<sequence length="453" mass="48945">MAKTKVEFVCRECGSSQPQWAGQCLDCKAWNTLEEVVLSQATSSKPESLKDLPPSKVQNLSDIKSEHRQRLTTGLTELDRTLGGGLVDGSVVLIGGDPGIGKSTLILQAMAAINKTNTTLYVSGEESAEQISDRAIRLNIHEDILLLSETHLEKIIKLAKEVKPKVIVIDSIQTMVTDGSTSAPGSVTQVRDCAAQLTQFAKQTNTILLMIGHVTKGGALAGPRILEHMVDAVLYFEGDAGGRYRIIRAVKNRFGAVNEISVFAMGETGLVQVENPSAIFLSNQAKPSPGSMVMVTREATRPLMVEVQALVDQAGGNPKRVSVGLEQNRLALQLAVLHKHGGVATHDQDVFVNVVGGIKVNETASDLVVMLAIMSSLRDKVIPNDWIAFGEVGLTGEVRPVYNAIERLQEAQKHGFKVAIIPKGNIPKKAPKGLKIVPVEYLYQALQYMSENT</sequence>
<dbReference type="PATRIC" id="fig|1705394.5.peg.1444"/>
<keyword evidence="6 13" id="KW-0862">Zinc</keyword>
<evidence type="ECO:0000256" key="10">
    <source>
        <dbReference type="ARBA" id="ARBA00023204"/>
    </source>
</evidence>
<comment type="function">
    <text evidence="11">Plays a role in repairing double-strand DNA breaks, probably involving stabilizing or processing branched DNA or blocked replication forks.</text>
</comment>
<accession>A0A0M3TUC2</accession>
<dbReference type="InterPro" id="IPR003593">
    <property type="entry name" value="AAA+_ATPase"/>
</dbReference>
<dbReference type="KEGG" id="tho:SP60_07230"/>
<dbReference type="HAMAP" id="MF_01498">
    <property type="entry name" value="RadA_bact"/>
    <property type="match status" value="1"/>
</dbReference>
<dbReference type="InterPro" id="IPR041166">
    <property type="entry name" value="Rubredoxin_2"/>
</dbReference>
<feature type="binding site" evidence="11">
    <location>
        <begin position="96"/>
        <end position="103"/>
    </location>
    <ligand>
        <name>ATP</name>
        <dbReference type="ChEBI" id="CHEBI:30616"/>
    </ligand>
</feature>
<dbReference type="InterPro" id="IPR020588">
    <property type="entry name" value="RecA_ATP-bd"/>
</dbReference>
<dbReference type="STRING" id="1705394.SP60_07230"/>
<evidence type="ECO:0000256" key="9">
    <source>
        <dbReference type="ARBA" id="ARBA00023125"/>
    </source>
</evidence>
<evidence type="ECO:0000256" key="13">
    <source>
        <dbReference type="RuleBase" id="RU003555"/>
    </source>
</evidence>
<gene>
    <name evidence="11" type="primary">radA</name>
    <name evidence="15" type="ORF">SP60_07230</name>
</gene>
<keyword evidence="8 11" id="KW-0346">Stress response</keyword>
<proteinExistence type="inferred from homology"/>
<keyword evidence="2 11" id="KW-0547">Nucleotide-binding</keyword>
<dbReference type="Gene3D" id="3.30.230.10">
    <property type="match status" value="1"/>
</dbReference>
<dbReference type="PROSITE" id="PS50162">
    <property type="entry name" value="RECA_2"/>
    <property type="match status" value="1"/>
</dbReference>
<evidence type="ECO:0000256" key="2">
    <source>
        <dbReference type="ARBA" id="ARBA00022741"/>
    </source>
</evidence>
<keyword evidence="4 13" id="KW-0863">Zinc-finger</keyword>
<feature type="domain" description="RecA family profile 1" evidence="14">
    <location>
        <begin position="67"/>
        <end position="214"/>
    </location>
</feature>
<dbReference type="RefSeq" id="WP_053951988.1">
    <property type="nucleotide sequence ID" value="NZ_CP010552.1"/>
</dbReference>
<evidence type="ECO:0000256" key="11">
    <source>
        <dbReference type="HAMAP-Rule" id="MF_01498"/>
    </source>
</evidence>
<dbReference type="AlphaFoldDB" id="A0A0M3TUC2"/>
<keyword evidence="16" id="KW-1185">Reference proteome</keyword>
<evidence type="ECO:0000256" key="8">
    <source>
        <dbReference type="ARBA" id="ARBA00023016"/>
    </source>
</evidence>
<dbReference type="CDD" id="cd01121">
    <property type="entry name" value="RadA_SMS_N"/>
    <property type="match status" value="1"/>
</dbReference>
<dbReference type="FunFam" id="3.40.50.300:FF:000050">
    <property type="entry name" value="DNA repair protein RadA"/>
    <property type="match status" value="1"/>
</dbReference>
<dbReference type="GO" id="GO:0005829">
    <property type="term" value="C:cytosol"/>
    <property type="evidence" value="ECO:0007669"/>
    <property type="project" value="TreeGrafter"/>
</dbReference>
<comment type="similarity">
    <text evidence="11 13">Belongs to the RecA family. RadA subfamily.</text>
</comment>
<evidence type="ECO:0000256" key="4">
    <source>
        <dbReference type="ARBA" id="ARBA00022771"/>
    </source>
</evidence>
<dbReference type="EMBL" id="CP010552">
    <property type="protein sequence ID" value="ALE53001.1"/>
    <property type="molecule type" value="Genomic_DNA"/>
</dbReference>
<dbReference type="SMART" id="SM00382">
    <property type="entry name" value="AAA"/>
    <property type="match status" value="1"/>
</dbReference>
<evidence type="ECO:0000256" key="7">
    <source>
        <dbReference type="ARBA" id="ARBA00022840"/>
    </source>
</evidence>
<dbReference type="GO" id="GO:0008270">
    <property type="term" value="F:zinc ion binding"/>
    <property type="evidence" value="ECO:0007669"/>
    <property type="project" value="UniProtKB-KW"/>
</dbReference>
<evidence type="ECO:0000256" key="6">
    <source>
        <dbReference type="ARBA" id="ARBA00022833"/>
    </source>
</evidence>
<dbReference type="Pfam" id="PF13541">
    <property type="entry name" value="ChlI"/>
    <property type="match status" value="1"/>
</dbReference>
<organism evidence="15 16">
    <name type="scientific">Candidatus Thioglobus autotrophicus</name>
    <dbReference type="NCBI Taxonomy" id="1705394"/>
    <lineage>
        <taxon>Bacteria</taxon>
        <taxon>Pseudomonadati</taxon>
        <taxon>Pseudomonadota</taxon>
        <taxon>Gammaproteobacteria</taxon>
        <taxon>Candidatus Pseudothioglobaceae</taxon>
        <taxon>Candidatus Thioglobus</taxon>
    </lineage>
</organism>
<evidence type="ECO:0000256" key="1">
    <source>
        <dbReference type="ARBA" id="ARBA00022723"/>
    </source>
</evidence>
<dbReference type="SUPFAM" id="SSF54211">
    <property type="entry name" value="Ribosomal protein S5 domain 2-like"/>
    <property type="match status" value="1"/>
</dbReference>
<keyword evidence="3 11" id="KW-0227">DNA damage</keyword>
<evidence type="ECO:0000256" key="12">
    <source>
        <dbReference type="NCBIfam" id="TIGR00416"/>
    </source>
</evidence>
<dbReference type="PANTHER" id="PTHR32472">
    <property type="entry name" value="DNA REPAIR PROTEIN RADA"/>
    <property type="match status" value="1"/>
</dbReference>
<dbReference type="InterPro" id="IPR027417">
    <property type="entry name" value="P-loop_NTPase"/>
</dbReference>
<dbReference type="GO" id="GO:0140664">
    <property type="term" value="F:ATP-dependent DNA damage sensor activity"/>
    <property type="evidence" value="ECO:0007669"/>
    <property type="project" value="InterPro"/>
</dbReference>
<dbReference type="GO" id="GO:0003684">
    <property type="term" value="F:damaged DNA binding"/>
    <property type="evidence" value="ECO:0007669"/>
    <property type="project" value="InterPro"/>
</dbReference>
<dbReference type="InterPro" id="IPR014721">
    <property type="entry name" value="Ribsml_uS5_D2-typ_fold_subgr"/>
</dbReference>
<evidence type="ECO:0000313" key="15">
    <source>
        <dbReference type="EMBL" id="ALE53001.1"/>
    </source>
</evidence>
<protein>
    <recommendedName>
        <fullName evidence="11 12">DNA repair protein RadA</fullName>
    </recommendedName>
</protein>